<name>A0A6B2KNP4_9NEIS</name>
<accession>A0A6B2KNP4</accession>
<proteinExistence type="predicted"/>
<dbReference type="InterPro" id="IPR006121">
    <property type="entry name" value="HMA_dom"/>
</dbReference>
<evidence type="ECO:0000259" key="1">
    <source>
        <dbReference type="PROSITE" id="PS50846"/>
    </source>
</evidence>
<organism evidence="2 3">
    <name type="scientific">Crenobacter caeni</name>
    <dbReference type="NCBI Taxonomy" id="2705474"/>
    <lineage>
        <taxon>Bacteria</taxon>
        <taxon>Pseudomonadati</taxon>
        <taxon>Pseudomonadota</taxon>
        <taxon>Betaproteobacteria</taxon>
        <taxon>Neisseriales</taxon>
        <taxon>Neisseriaceae</taxon>
        <taxon>Crenobacter</taxon>
    </lineage>
</organism>
<dbReference type="AlphaFoldDB" id="A0A6B2KNP4"/>
<dbReference type="CDD" id="cd00371">
    <property type="entry name" value="HMA"/>
    <property type="match status" value="1"/>
</dbReference>
<dbReference type="Pfam" id="PF00403">
    <property type="entry name" value="HMA"/>
    <property type="match status" value="1"/>
</dbReference>
<feature type="domain" description="HMA" evidence="1">
    <location>
        <begin position="1"/>
        <end position="63"/>
    </location>
</feature>
<keyword evidence="3" id="KW-1185">Reference proteome</keyword>
<dbReference type="EMBL" id="JAAGAA010000002">
    <property type="protein sequence ID" value="NDV11784.1"/>
    <property type="molecule type" value="Genomic_DNA"/>
</dbReference>
<comment type="caution">
    <text evidence="2">The sequence shown here is derived from an EMBL/GenBank/DDBJ whole genome shotgun (WGS) entry which is preliminary data.</text>
</comment>
<dbReference type="GO" id="GO:0046872">
    <property type="term" value="F:metal ion binding"/>
    <property type="evidence" value="ECO:0007669"/>
    <property type="project" value="InterPro"/>
</dbReference>
<reference evidence="2 3" key="1">
    <citation type="submission" date="2020-02" db="EMBL/GenBank/DDBJ databases">
        <authorList>
            <person name="Yang Z."/>
        </authorList>
    </citation>
    <scope>NUCLEOTIDE SEQUENCE [LARGE SCALE GENOMIC DNA]</scope>
    <source>
        <strain evidence="2 3">HX-7-9</strain>
    </source>
</reference>
<sequence length="65" mass="7057">MHQLHIDNIHCGGCVARVTRALQQLDENVRVEIDRTSGLAHIETTASLASVCEQLGKSGYPARSV</sequence>
<evidence type="ECO:0000313" key="2">
    <source>
        <dbReference type="EMBL" id="NDV11784.1"/>
    </source>
</evidence>
<dbReference type="InterPro" id="IPR036163">
    <property type="entry name" value="HMA_dom_sf"/>
</dbReference>
<dbReference type="Gene3D" id="3.30.70.100">
    <property type="match status" value="1"/>
</dbReference>
<dbReference type="Proteomes" id="UP000482578">
    <property type="component" value="Unassembled WGS sequence"/>
</dbReference>
<protein>
    <submittedName>
        <fullName evidence="2">Heavy-metal-associated domain-containing protein</fullName>
    </submittedName>
</protein>
<gene>
    <name evidence="2" type="ORF">GZH52_03095</name>
</gene>
<dbReference type="RefSeq" id="WP_163315041.1">
    <property type="nucleotide sequence ID" value="NZ_JAAGAA010000002.1"/>
</dbReference>
<dbReference type="PROSITE" id="PS50846">
    <property type="entry name" value="HMA_2"/>
    <property type="match status" value="1"/>
</dbReference>
<evidence type="ECO:0000313" key="3">
    <source>
        <dbReference type="Proteomes" id="UP000482578"/>
    </source>
</evidence>
<dbReference type="SUPFAM" id="SSF55008">
    <property type="entry name" value="HMA, heavy metal-associated domain"/>
    <property type="match status" value="1"/>
</dbReference>